<dbReference type="Proteomes" id="UP001209344">
    <property type="component" value="Unassembled WGS sequence"/>
</dbReference>
<evidence type="ECO:0000313" key="2">
    <source>
        <dbReference type="Proteomes" id="UP001209344"/>
    </source>
</evidence>
<accession>A0AAP3FA29</accession>
<proteinExistence type="predicted"/>
<dbReference type="EMBL" id="JAPDVK010000002">
    <property type="protein sequence ID" value="MCW4128274.1"/>
    <property type="molecule type" value="Genomic_DNA"/>
</dbReference>
<gene>
    <name evidence="1" type="ORF">ONT16_08405</name>
</gene>
<comment type="caution">
    <text evidence="1">The sequence shown here is derived from an EMBL/GenBank/DDBJ whole genome shotgun (WGS) entry which is preliminary data.</text>
</comment>
<dbReference type="InterPro" id="IPR012547">
    <property type="entry name" value="PDDEXK_9"/>
</dbReference>
<organism evidence="1 2">
    <name type="scientific">Segatella copri</name>
    <dbReference type="NCBI Taxonomy" id="165179"/>
    <lineage>
        <taxon>Bacteria</taxon>
        <taxon>Pseudomonadati</taxon>
        <taxon>Bacteroidota</taxon>
        <taxon>Bacteroidia</taxon>
        <taxon>Bacteroidales</taxon>
        <taxon>Prevotellaceae</taxon>
        <taxon>Segatella</taxon>
    </lineage>
</organism>
<evidence type="ECO:0000313" key="1">
    <source>
        <dbReference type="EMBL" id="MCW4128274.1"/>
    </source>
</evidence>
<name>A0AAP3FA29_9BACT</name>
<dbReference type="Pfam" id="PF08011">
    <property type="entry name" value="PDDEXK_9"/>
    <property type="match status" value="1"/>
</dbReference>
<dbReference type="AlphaFoldDB" id="A0AAP3FA29"/>
<protein>
    <submittedName>
        <fullName evidence="1">PD-(D/E)XK nuclease domain-containing protein</fullName>
    </submittedName>
</protein>
<sequence>MFTIFTMLGEDVKAEHTTSDGRIDLVLKTEQSIFIFELKYKKSADTCVLEKLTPKHQQLLKTPAKSLLLSANSCTTQIKVVPLHHQNPQAS</sequence>
<reference evidence="1" key="1">
    <citation type="submission" date="2022-11" db="EMBL/GenBank/DDBJ databases">
        <title>Genomic repertoires linked with pathogenic potency of arthritogenic Prevotella copri isolated from the gut of rheumatoid arthritis patients.</title>
        <authorList>
            <person name="Nii T."/>
            <person name="Maeda Y."/>
            <person name="Motooka D."/>
            <person name="Naito M."/>
            <person name="Matsumoto Y."/>
            <person name="Ogawa T."/>
            <person name="Oguro-Igashira E."/>
            <person name="Kishikawa T."/>
            <person name="Yamashita M."/>
            <person name="Koizumi S."/>
            <person name="Kurakawa T."/>
            <person name="Okumura R."/>
            <person name="Kayama H."/>
            <person name="Murakami M."/>
            <person name="Sakaguchi T."/>
            <person name="Das B."/>
            <person name="Nakamura S."/>
            <person name="Okada Y."/>
            <person name="Kumanogoh A."/>
            <person name="Takeda K."/>
        </authorList>
    </citation>
    <scope>NUCLEOTIDE SEQUENCE</scope>
    <source>
        <strain evidence="1">F3-75</strain>
    </source>
</reference>